<proteinExistence type="evidence at transcript level"/>
<dbReference type="FunFam" id="3.30.450.20:FF:000211">
    <property type="entry name" value="Protein TWIN LOV 1"/>
    <property type="match status" value="1"/>
</dbReference>
<evidence type="ECO:0000256" key="5">
    <source>
        <dbReference type="ARBA" id="ARBA00022991"/>
    </source>
</evidence>
<reference evidence="8" key="1">
    <citation type="journal article" date="2016" name="Proc. Natl. Acad. Sci. U.S.A.">
        <title>Functional and topological diversity of LOV domain photoreceptors.</title>
        <authorList>
            <person name="Glantz S.T."/>
            <person name="Carpenter E.J."/>
            <person name="Melkonian M."/>
            <person name="Gardner K.H."/>
            <person name="Boyden E.S."/>
            <person name="Wong G.K."/>
            <person name="Chow B.Y."/>
        </authorList>
    </citation>
    <scope>NUCLEOTIDE SEQUENCE</scope>
    <source>
        <strain evidence="8">NPND_2005555</strain>
    </source>
</reference>
<sequence length="164" mass="18095">MCNLFGIKPFSSSLNISLGRIKQSFVLTDHSLPDMPIVYASDAFLKLTGYTRNQVLGCNCRVLDGPDTDNETLSQIQENINHEKACSVRILNYRKDGTKFWNLLCISPVRNATGKIAFYIWVQIDEASNDGPQGLSPHMIQLATVGAVKVAIRTLPSEPGHSKS</sequence>
<evidence type="ECO:0000313" key="8">
    <source>
        <dbReference type="EMBL" id="AML78033.1"/>
    </source>
</evidence>
<dbReference type="PANTHER" id="PTHR47429">
    <property type="entry name" value="PROTEIN TWIN LOV 1"/>
    <property type="match status" value="1"/>
</dbReference>
<dbReference type="SMART" id="SM00086">
    <property type="entry name" value="PAC"/>
    <property type="match status" value="1"/>
</dbReference>
<dbReference type="GO" id="GO:0005634">
    <property type="term" value="C:nucleus"/>
    <property type="evidence" value="ECO:0007669"/>
    <property type="project" value="TreeGrafter"/>
</dbReference>
<feature type="domain" description="PAS" evidence="7">
    <location>
        <begin position="37"/>
        <end position="83"/>
    </location>
</feature>
<evidence type="ECO:0000259" key="7">
    <source>
        <dbReference type="PROSITE" id="PS50112"/>
    </source>
</evidence>
<dbReference type="AlphaFoldDB" id="A0A126WZY0"/>
<evidence type="ECO:0000256" key="3">
    <source>
        <dbReference type="ARBA" id="ARBA00022630"/>
    </source>
</evidence>
<dbReference type="GO" id="GO:0009637">
    <property type="term" value="P:response to blue light"/>
    <property type="evidence" value="ECO:0007669"/>
    <property type="project" value="UniProtKB-ARBA"/>
</dbReference>
<evidence type="ECO:0000256" key="2">
    <source>
        <dbReference type="ARBA" id="ARBA00022606"/>
    </source>
</evidence>
<dbReference type="NCBIfam" id="TIGR00229">
    <property type="entry name" value="sensory_box"/>
    <property type="match status" value="1"/>
</dbReference>
<dbReference type="InterPro" id="IPR035965">
    <property type="entry name" value="PAS-like_dom_sf"/>
</dbReference>
<dbReference type="GO" id="GO:0009881">
    <property type="term" value="F:photoreceptor activity"/>
    <property type="evidence" value="ECO:0007669"/>
    <property type="project" value="UniProtKB-KW"/>
</dbReference>
<dbReference type="PANTHER" id="PTHR47429:SF2">
    <property type="entry name" value="PROTEIN TWIN LOV 1"/>
    <property type="match status" value="1"/>
</dbReference>
<keyword evidence="3" id="KW-0285">Flavoprotein</keyword>
<evidence type="ECO:0000256" key="4">
    <source>
        <dbReference type="ARBA" id="ARBA00022643"/>
    </source>
</evidence>
<keyword evidence="5" id="KW-0157">Chromophore</keyword>
<dbReference type="EMBL" id="KU700203">
    <property type="protein sequence ID" value="AML78033.1"/>
    <property type="molecule type" value="mRNA"/>
</dbReference>
<keyword evidence="4" id="KW-0288">FMN</keyword>
<dbReference type="Gene3D" id="3.30.450.20">
    <property type="entry name" value="PAS domain"/>
    <property type="match status" value="1"/>
</dbReference>
<organism evidence="8">
    <name type="scientific">Ceratophyllum demersum</name>
    <name type="common">Rigid hornwort</name>
    <name type="synonym">Coontail</name>
    <dbReference type="NCBI Taxonomy" id="4428"/>
    <lineage>
        <taxon>Eukaryota</taxon>
        <taxon>Viridiplantae</taxon>
        <taxon>Streptophyta</taxon>
        <taxon>Embryophyta</taxon>
        <taxon>Tracheophyta</taxon>
        <taxon>Spermatophyta</taxon>
        <taxon>Magnoliopsida</taxon>
        <taxon>Ceratophyllales</taxon>
        <taxon>Ceratophyllaceae</taxon>
        <taxon>Ceratophyllum</taxon>
    </lineage>
</organism>
<dbReference type="Pfam" id="PF13426">
    <property type="entry name" value="PAS_9"/>
    <property type="match status" value="1"/>
</dbReference>
<protein>
    <submittedName>
        <fullName evidence="8">Putative LOV domain-containing protein</fullName>
    </submittedName>
</protein>
<dbReference type="InterPro" id="IPR001610">
    <property type="entry name" value="PAC"/>
</dbReference>
<dbReference type="CDD" id="cd00130">
    <property type="entry name" value="PAS"/>
    <property type="match status" value="1"/>
</dbReference>
<dbReference type="PROSITE" id="PS50112">
    <property type="entry name" value="PAS"/>
    <property type="match status" value="1"/>
</dbReference>
<dbReference type="SUPFAM" id="SSF55785">
    <property type="entry name" value="PYP-like sensor domain (PAS domain)"/>
    <property type="match status" value="1"/>
</dbReference>
<accession>A0A126WZY0</accession>
<evidence type="ECO:0000256" key="1">
    <source>
        <dbReference type="ARBA" id="ARBA00022543"/>
    </source>
</evidence>
<dbReference type="InterPro" id="IPR000014">
    <property type="entry name" value="PAS"/>
</dbReference>
<keyword evidence="6" id="KW-0675">Receptor</keyword>
<keyword evidence="1" id="KW-0600">Photoreceptor protein</keyword>
<keyword evidence="2" id="KW-0716">Sensory transduction</keyword>
<evidence type="ECO:0000256" key="6">
    <source>
        <dbReference type="ARBA" id="ARBA00023170"/>
    </source>
</evidence>
<name>A0A126WZY0_CERDE</name>